<keyword evidence="1" id="KW-0812">Transmembrane</keyword>
<keyword evidence="1" id="KW-1133">Transmembrane helix</keyword>
<dbReference type="Gene3D" id="2.60.120.1440">
    <property type="match status" value="1"/>
</dbReference>
<keyword evidence="1" id="KW-0472">Membrane</keyword>
<keyword evidence="4" id="KW-1185">Reference proteome</keyword>
<protein>
    <submittedName>
        <fullName evidence="3">FecR protein</fullName>
    </submittedName>
</protein>
<dbReference type="OrthoDB" id="256916at2"/>
<evidence type="ECO:0000256" key="1">
    <source>
        <dbReference type="SAM" id="Phobius"/>
    </source>
</evidence>
<dbReference type="Pfam" id="PF04773">
    <property type="entry name" value="FecR"/>
    <property type="match status" value="1"/>
</dbReference>
<dbReference type="Proteomes" id="UP000319852">
    <property type="component" value="Chromosome"/>
</dbReference>
<dbReference type="AlphaFoldDB" id="A0A517MWE3"/>
<reference evidence="3 4" key="1">
    <citation type="submission" date="2019-02" db="EMBL/GenBank/DDBJ databases">
        <title>Deep-cultivation of Planctomycetes and their phenomic and genomic characterization uncovers novel biology.</title>
        <authorList>
            <person name="Wiegand S."/>
            <person name="Jogler M."/>
            <person name="Boedeker C."/>
            <person name="Pinto D."/>
            <person name="Vollmers J."/>
            <person name="Rivas-Marin E."/>
            <person name="Kohn T."/>
            <person name="Peeters S.H."/>
            <person name="Heuer A."/>
            <person name="Rast P."/>
            <person name="Oberbeckmann S."/>
            <person name="Bunk B."/>
            <person name="Jeske O."/>
            <person name="Meyerdierks A."/>
            <person name="Storesund J.E."/>
            <person name="Kallscheuer N."/>
            <person name="Luecker S."/>
            <person name="Lage O.M."/>
            <person name="Pohl T."/>
            <person name="Merkel B.J."/>
            <person name="Hornburger P."/>
            <person name="Mueller R.-W."/>
            <person name="Bruemmer F."/>
            <person name="Labrenz M."/>
            <person name="Spormann A.M."/>
            <person name="Op den Camp H."/>
            <person name="Overmann J."/>
            <person name="Amann R."/>
            <person name="Jetten M.S.M."/>
            <person name="Mascher T."/>
            <person name="Medema M.H."/>
            <person name="Devos D.P."/>
            <person name="Kaster A.-K."/>
            <person name="Ovreas L."/>
            <person name="Rohde M."/>
            <person name="Galperin M.Y."/>
            <person name="Jogler C."/>
        </authorList>
    </citation>
    <scope>NUCLEOTIDE SEQUENCE [LARGE SCALE GENOMIC DNA]</scope>
    <source>
        <strain evidence="3 4">HG15A2</strain>
    </source>
</reference>
<evidence type="ECO:0000259" key="2">
    <source>
        <dbReference type="Pfam" id="PF04773"/>
    </source>
</evidence>
<dbReference type="EMBL" id="CP036263">
    <property type="protein sequence ID" value="QDS99200.1"/>
    <property type="molecule type" value="Genomic_DNA"/>
</dbReference>
<dbReference type="InterPro" id="IPR006860">
    <property type="entry name" value="FecR"/>
</dbReference>
<gene>
    <name evidence="3" type="ORF">HG15A2_24920</name>
</gene>
<dbReference type="PANTHER" id="PTHR30273:SF2">
    <property type="entry name" value="PROTEIN FECR"/>
    <property type="match status" value="1"/>
</dbReference>
<name>A0A517MWE3_9BACT</name>
<accession>A0A517MWE3</accession>
<dbReference type="KEGG" id="amob:HG15A2_24920"/>
<proteinExistence type="predicted"/>
<dbReference type="GO" id="GO:0016989">
    <property type="term" value="F:sigma factor antagonist activity"/>
    <property type="evidence" value="ECO:0007669"/>
    <property type="project" value="TreeGrafter"/>
</dbReference>
<feature type="transmembrane region" description="Helical" evidence="1">
    <location>
        <begin position="100"/>
        <end position="119"/>
    </location>
</feature>
<organism evidence="3 4">
    <name type="scientific">Adhaeretor mobilis</name>
    <dbReference type="NCBI Taxonomy" id="1930276"/>
    <lineage>
        <taxon>Bacteria</taxon>
        <taxon>Pseudomonadati</taxon>
        <taxon>Planctomycetota</taxon>
        <taxon>Planctomycetia</taxon>
        <taxon>Pirellulales</taxon>
        <taxon>Lacipirellulaceae</taxon>
        <taxon>Adhaeretor</taxon>
    </lineage>
</organism>
<feature type="domain" description="FecR protein" evidence="2">
    <location>
        <begin position="187"/>
        <end position="269"/>
    </location>
</feature>
<dbReference type="PANTHER" id="PTHR30273">
    <property type="entry name" value="PERIPLASMIC SIGNAL SENSOR AND SIGMA FACTOR ACTIVATOR FECR-RELATED"/>
    <property type="match status" value="1"/>
</dbReference>
<sequence length="503" mass="55161">MSKAIDNTYEALYCRIHDCVVAELEGTASPEQSRELAKLVSSDETARQIYVAYMQELASLRQSYANQPMNLSDQETHKVLASLSRATDDRRFGQKFPLHWATLLAASLLTAVVANWLIVGRGQQAVKNATSAEVEPVDHSERPISEPLAGTAVATITRAVDATWEAGTFAPSDLSRLRIGQTLELEEGQVELLFDTGVEVILEGPTHFEIRSADSAYSRLGSISARVGEEASGFTIETPSARVIDLGTEFGASISETGETEVAVFKGIVDLAVDPLTKNSTGIALKRLNQGEALRVGRSGDFHRVFSISSDRFPMAAVNRRLYPNRKLLVADVRDNIRDPESQKFYKIVRSGLQEDAPAFVDRTHQWNGIDESGGIPPHLLGAEYVMPFNDDKQYRSSLEVTLFVAHPATLYVFFSDDVDVPDWLKSGFVDSGENIGLDEGPSRFKKRRSVNDGTGQSIDTIFSIWKREISAPSQVTLGGIALPNRKSKSGYNMYGIAAVPLD</sequence>
<dbReference type="RefSeq" id="WP_145060459.1">
    <property type="nucleotide sequence ID" value="NZ_CP036263.1"/>
</dbReference>
<evidence type="ECO:0000313" key="4">
    <source>
        <dbReference type="Proteomes" id="UP000319852"/>
    </source>
</evidence>
<dbReference type="InterPro" id="IPR012373">
    <property type="entry name" value="Ferrdict_sens_TM"/>
</dbReference>
<evidence type="ECO:0000313" key="3">
    <source>
        <dbReference type="EMBL" id="QDS99200.1"/>
    </source>
</evidence>